<dbReference type="AlphaFoldDB" id="A0A7M7MJM5"/>
<accession>A0A7M7MJM5</accession>
<reference evidence="2" key="1">
    <citation type="submission" date="2021-01" db="UniProtKB">
        <authorList>
            <consortium name="EnsemblMetazoa"/>
        </authorList>
    </citation>
    <scope>IDENTIFICATION</scope>
</reference>
<dbReference type="RefSeq" id="XP_022671853.1">
    <property type="nucleotide sequence ID" value="XM_022816118.1"/>
</dbReference>
<feature type="signal peptide" evidence="1">
    <location>
        <begin position="1"/>
        <end position="24"/>
    </location>
</feature>
<dbReference type="Proteomes" id="UP000594260">
    <property type="component" value="Unplaced"/>
</dbReference>
<dbReference type="GeneID" id="111254844"/>
<evidence type="ECO:0000313" key="2">
    <source>
        <dbReference type="EnsemblMetazoa" id="XP_022671853"/>
    </source>
</evidence>
<feature type="chain" id="PRO_5029675474" evidence="1">
    <location>
        <begin position="25"/>
        <end position="103"/>
    </location>
</feature>
<protein>
    <submittedName>
        <fullName evidence="2">Uncharacterized protein</fullName>
    </submittedName>
</protein>
<keyword evidence="1" id="KW-0732">Signal</keyword>
<keyword evidence="3" id="KW-1185">Reference proteome</keyword>
<dbReference type="InParanoid" id="A0A7M7MJM5"/>
<dbReference type="EnsemblMetazoa" id="XM_022816118">
    <property type="protein sequence ID" value="XP_022671853"/>
    <property type="gene ID" value="LOC111254844"/>
</dbReference>
<organism evidence="2 3">
    <name type="scientific">Varroa destructor</name>
    <name type="common">Honeybee mite</name>
    <dbReference type="NCBI Taxonomy" id="109461"/>
    <lineage>
        <taxon>Eukaryota</taxon>
        <taxon>Metazoa</taxon>
        <taxon>Ecdysozoa</taxon>
        <taxon>Arthropoda</taxon>
        <taxon>Chelicerata</taxon>
        <taxon>Arachnida</taxon>
        <taxon>Acari</taxon>
        <taxon>Parasitiformes</taxon>
        <taxon>Mesostigmata</taxon>
        <taxon>Gamasina</taxon>
        <taxon>Dermanyssoidea</taxon>
        <taxon>Varroidae</taxon>
        <taxon>Varroa</taxon>
    </lineage>
</organism>
<evidence type="ECO:0000313" key="3">
    <source>
        <dbReference type="Proteomes" id="UP000594260"/>
    </source>
</evidence>
<evidence type="ECO:0000256" key="1">
    <source>
        <dbReference type="SAM" id="SignalP"/>
    </source>
</evidence>
<proteinExistence type="predicted"/>
<sequence length="103" mass="11331">MSTASSLCHLLTLSILLLVFVTSATPNHITCDPVPSCNCRKGVDRYGCALCLCPPCNLCCKYGLYDVMVYDEDRGVWCPNDCLTPNSGIVIDPYYESCPHPYS</sequence>
<name>A0A7M7MJM5_VARDE</name>
<dbReference type="KEGG" id="vde:111254844"/>